<reference evidence="6" key="1">
    <citation type="submission" date="2021-07" db="EMBL/GenBank/DDBJ databases">
        <authorList>
            <person name="Durling M."/>
        </authorList>
    </citation>
    <scope>NUCLEOTIDE SEQUENCE</scope>
</reference>
<keyword evidence="4" id="KW-0539">Nucleus</keyword>
<dbReference type="OrthoDB" id="514823at2759"/>
<dbReference type="GO" id="GO:0006271">
    <property type="term" value="P:DNA strand elongation involved in DNA replication"/>
    <property type="evidence" value="ECO:0007669"/>
    <property type="project" value="TreeGrafter"/>
</dbReference>
<feature type="compositionally biased region" description="Basic residues" evidence="5">
    <location>
        <begin position="388"/>
        <end position="401"/>
    </location>
</feature>
<sequence>MADYKSYLAARILTEDNAVTYRLLSRVLKVHVNDAKEMLYDFHRSQNQKKPGSVHATYLVSGTKRKEDPPATIGGVKDEDGDDYMQSSPFMGSSMLQPEQDQGTGASSVLEITLVREEDLEKLRSEYEQINSIHIYSLEPNPLKDLQILSDVTRELQELCASEDALESLPTYGAITNPSAKRRATRKPPPPPAATQSKPAPPKSKPAEAKPLPKKEEPKSQPSTAKDFFGKGGKTKEPTKPKGGAASASSKESTPNPPALKKESSSLFKSFAKAKPKAKPEAEESSAAASPAEDSPMKDVISSDDDDDEPFIPAPPKEEIDRNRRQRKEREEALRKMMEDDDEEEDEPSPATKVAEPDEEEEKEAPKTKSKSKSPSEEKEEPPVVSGGRRHGRRRVLKKKTVKDEDGYLVTKEEMAWESFSEDEPVAKPKPKPQTSTAATKKKPVAKAGQGSIMSFFGKK</sequence>
<dbReference type="GO" id="GO:0043625">
    <property type="term" value="C:delta DNA polymerase complex"/>
    <property type="evidence" value="ECO:0007669"/>
    <property type="project" value="InterPro"/>
</dbReference>
<protein>
    <recommendedName>
        <fullName evidence="2">DNA polymerase delta subunit 3</fullName>
    </recommendedName>
</protein>
<evidence type="ECO:0000256" key="5">
    <source>
        <dbReference type="SAM" id="MobiDB-lite"/>
    </source>
</evidence>
<feature type="compositionally biased region" description="Basic and acidic residues" evidence="5">
    <location>
        <begin position="402"/>
        <end position="415"/>
    </location>
</feature>
<evidence type="ECO:0000313" key="6">
    <source>
        <dbReference type="EMBL" id="CAG8949317.1"/>
    </source>
</evidence>
<dbReference type="GO" id="GO:0006297">
    <property type="term" value="P:nucleotide-excision repair, DNA gap filling"/>
    <property type="evidence" value="ECO:0007669"/>
    <property type="project" value="TreeGrafter"/>
</dbReference>
<organism evidence="6 7">
    <name type="scientific">Hymenoscyphus fraxineus</name>
    <dbReference type="NCBI Taxonomy" id="746836"/>
    <lineage>
        <taxon>Eukaryota</taxon>
        <taxon>Fungi</taxon>
        <taxon>Dikarya</taxon>
        <taxon>Ascomycota</taxon>
        <taxon>Pezizomycotina</taxon>
        <taxon>Leotiomycetes</taxon>
        <taxon>Helotiales</taxon>
        <taxon>Helotiaceae</taxon>
        <taxon>Hymenoscyphus</taxon>
    </lineage>
</organism>
<comment type="caution">
    <text evidence="6">The sequence shown here is derived from an EMBL/GenBank/DDBJ whole genome shotgun (WGS) entry which is preliminary data.</text>
</comment>
<proteinExistence type="predicted"/>
<keyword evidence="3" id="KW-0235">DNA replication</keyword>
<dbReference type="PANTHER" id="PTHR17598:SF13">
    <property type="entry name" value="DNA POLYMERASE DELTA SUBUNIT 3"/>
    <property type="match status" value="1"/>
</dbReference>
<keyword evidence="7" id="KW-1185">Reference proteome</keyword>
<feature type="compositionally biased region" description="Pro residues" evidence="5">
    <location>
        <begin position="187"/>
        <end position="204"/>
    </location>
</feature>
<accession>A0A9N9KPM3</accession>
<feature type="region of interest" description="Disordered" evidence="5">
    <location>
        <begin position="64"/>
        <end position="83"/>
    </location>
</feature>
<dbReference type="Pfam" id="PF09507">
    <property type="entry name" value="CDC27"/>
    <property type="match status" value="1"/>
</dbReference>
<evidence type="ECO:0000256" key="1">
    <source>
        <dbReference type="ARBA" id="ARBA00004123"/>
    </source>
</evidence>
<feature type="compositionally biased region" description="Acidic residues" evidence="5">
    <location>
        <begin position="339"/>
        <end position="348"/>
    </location>
</feature>
<dbReference type="PANTHER" id="PTHR17598">
    <property type="entry name" value="DNA POLYMERASE DELTA SUBUNIT 3"/>
    <property type="match status" value="1"/>
</dbReference>
<dbReference type="GO" id="GO:0003887">
    <property type="term" value="F:DNA-directed DNA polymerase activity"/>
    <property type="evidence" value="ECO:0007669"/>
    <property type="project" value="TreeGrafter"/>
</dbReference>
<name>A0A9N9KPM3_9HELO</name>
<dbReference type="Proteomes" id="UP000696280">
    <property type="component" value="Unassembled WGS sequence"/>
</dbReference>
<dbReference type="EMBL" id="CAJVRL010000002">
    <property type="protein sequence ID" value="CAG8949317.1"/>
    <property type="molecule type" value="Genomic_DNA"/>
</dbReference>
<dbReference type="InterPro" id="IPR041913">
    <property type="entry name" value="POLD3_sf"/>
</dbReference>
<dbReference type="AlphaFoldDB" id="A0A9N9KPM3"/>
<dbReference type="GO" id="GO:1904161">
    <property type="term" value="P:DNA synthesis involved in UV-damage excision repair"/>
    <property type="evidence" value="ECO:0007669"/>
    <property type="project" value="TreeGrafter"/>
</dbReference>
<evidence type="ECO:0000256" key="2">
    <source>
        <dbReference type="ARBA" id="ARBA00017589"/>
    </source>
</evidence>
<evidence type="ECO:0000256" key="3">
    <source>
        <dbReference type="ARBA" id="ARBA00022705"/>
    </source>
</evidence>
<dbReference type="Gene3D" id="3.90.1030.20">
    <property type="entry name" value="DNA polymerase delta, p66 (Cdc27) subunit, wHTH domain"/>
    <property type="match status" value="1"/>
</dbReference>
<feature type="region of interest" description="Disordered" evidence="5">
    <location>
        <begin position="171"/>
        <end position="460"/>
    </location>
</feature>
<feature type="compositionally biased region" description="Basic and acidic residues" evidence="5">
    <location>
        <begin position="316"/>
        <end position="338"/>
    </location>
</feature>
<dbReference type="InterPro" id="IPR019038">
    <property type="entry name" value="POLD3"/>
</dbReference>
<comment type="subcellular location">
    <subcellularLocation>
        <location evidence="1">Nucleus</location>
    </subcellularLocation>
</comment>
<evidence type="ECO:0000313" key="7">
    <source>
        <dbReference type="Proteomes" id="UP000696280"/>
    </source>
</evidence>
<feature type="compositionally biased region" description="Basic and acidic residues" evidence="5">
    <location>
        <begin position="205"/>
        <end position="219"/>
    </location>
</feature>
<feature type="compositionally biased region" description="Low complexity" evidence="5">
    <location>
        <begin position="241"/>
        <end position="250"/>
    </location>
</feature>
<evidence type="ECO:0000256" key="4">
    <source>
        <dbReference type="ARBA" id="ARBA00023242"/>
    </source>
</evidence>
<gene>
    <name evidence="6" type="ORF">HYFRA_00004943</name>
</gene>